<gene>
    <name evidence="3" type="ORF">B4067_4680</name>
</gene>
<dbReference type="RefSeq" id="WP_041053010.1">
    <property type="nucleotide sequence ID" value="NZ_JSXS01000013.1"/>
</dbReference>
<feature type="coiled-coil region" evidence="1">
    <location>
        <begin position="94"/>
        <end position="128"/>
    </location>
</feature>
<comment type="caution">
    <text evidence="3">The sequence shown here is derived from an EMBL/GenBank/DDBJ whole genome shotgun (WGS) entry which is preliminary data.</text>
</comment>
<reference evidence="3 4" key="1">
    <citation type="submission" date="2014-11" db="EMBL/GenBank/DDBJ databases">
        <title>Draft Genome Sequences of Nine Bacillus subtilis Strains that Form Spores with High Heat-Resistance.</title>
        <authorList>
            <person name="Krawcyk A.O."/>
            <person name="Berendsen E.M."/>
            <person name="de Jong A."/>
            <person name="Holsappel S."/>
            <person name="Eijlander R.T."/>
            <person name="Wells-Bennik M."/>
            <person name="Kuipers O.P."/>
        </authorList>
    </citation>
    <scope>NUCLEOTIDE SEQUENCE [LARGE SCALE GENOMIC DNA]</scope>
    <source>
        <strain evidence="3 4">B4067</strain>
    </source>
</reference>
<dbReference type="AlphaFoldDB" id="A0ABD3ZZ22"/>
<evidence type="ECO:0000313" key="3">
    <source>
        <dbReference type="EMBL" id="KIL33461.1"/>
    </source>
</evidence>
<protein>
    <recommendedName>
        <fullName evidence="5">Phage protein</fullName>
    </recommendedName>
</protein>
<feature type="region of interest" description="Disordered" evidence="2">
    <location>
        <begin position="169"/>
        <end position="206"/>
    </location>
</feature>
<evidence type="ECO:0000313" key="4">
    <source>
        <dbReference type="Proteomes" id="UP000031970"/>
    </source>
</evidence>
<organism evidence="3 4">
    <name type="scientific">Bacillus subtilis subsp. subtilis</name>
    <dbReference type="NCBI Taxonomy" id="135461"/>
    <lineage>
        <taxon>Bacteria</taxon>
        <taxon>Bacillati</taxon>
        <taxon>Bacillota</taxon>
        <taxon>Bacilli</taxon>
        <taxon>Bacillales</taxon>
        <taxon>Bacillaceae</taxon>
        <taxon>Bacillus</taxon>
    </lineage>
</organism>
<keyword evidence="1" id="KW-0175">Coiled coil</keyword>
<proteinExistence type="predicted"/>
<accession>A0ABD3ZZ22</accession>
<feature type="compositionally biased region" description="Polar residues" evidence="2">
    <location>
        <begin position="174"/>
        <end position="185"/>
    </location>
</feature>
<feature type="compositionally biased region" description="Low complexity" evidence="2">
    <location>
        <begin position="29"/>
        <end position="45"/>
    </location>
</feature>
<feature type="region of interest" description="Disordered" evidence="2">
    <location>
        <begin position="1"/>
        <end position="55"/>
    </location>
</feature>
<dbReference type="Proteomes" id="UP000031970">
    <property type="component" value="Unassembled WGS sequence"/>
</dbReference>
<dbReference type="EMBL" id="JSXS01000013">
    <property type="protein sequence ID" value="KIL33461.1"/>
    <property type="molecule type" value="Genomic_DNA"/>
</dbReference>
<name>A0ABD3ZZ22_BACIU</name>
<sequence>MRDRLLRLNLQHFADEGAGSANNTDPAANPEGQQPGGQDPQNPSNEGEKTFTQEDVNNIAAREAKAAKESLLKQLGVEDFKNAKEGLAKFKEWQDSQKTEAEKQAERLQEFETQNQTLSSENETLKAQISAMKAGVNADSVTDVVTLAKSLVSDEVDMNAAIQKVVEKYPHFKGQQQEETPQPKFTNGEHKKQPSSELEAWAAAFK</sequence>
<evidence type="ECO:0000256" key="1">
    <source>
        <dbReference type="SAM" id="Coils"/>
    </source>
</evidence>
<evidence type="ECO:0000256" key="2">
    <source>
        <dbReference type="SAM" id="MobiDB-lite"/>
    </source>
</evidence>
<evidence type="ECO:0008006" key="5">
    <source>
        <dbReference type="Google" id="ProtNLM"/>
    </source>
</evidence>